<dbReference type="AlphaFoldDB" id="A0A6A6BF24"/>
<dbReference type="EMBL" id="ML995487">
    <property type="protein sequence ID" value="KAF2141497.1"/>
    <property type="molecule type" value="Genomic_DNA"/>
</dbReference>
<proteinExistence type="predicted"/>
<feature type="region of interest" description="Disordered" evidence="1">
    <location>
        <begin position="51"/>
        <end position="109"/>
    </location>
</feature>
<protein>
    <submittedName>
        <fullName evidence="2">Uncharacterized protein</fullName>
    </submittedName>
</protein>
<accession>A0A6A6BF24</accession>
<dbReference type="GeneID" id="54300730"/>
<evidence type="ECO:0000256" key="1">
    <source>
        <dbReference type="SAM" id="MobiDB-lite"/>
    </source>
</evidence>
<gene>
    <name evidence="2" type="ORF">K452DRAFT_309248</name>
</gene>
<evidence type="ECO:0000313" key="2">
    <source>
        <dbReference type="EMBL" id="KAF2141497.1"/>
    </source>
</evidence>
<sequence length="161" mass="17981">MTTTTLLSPLFLLPLLLLLSLLGFALRLLPFLPSVSSLLNLRHGPSRDAIHTRTHLELRRTRRTRTTNTASYPPSALSPPRRNTSIHDSPSPHHDIPRTTDRSIARPPITLNYPSRALRGSCRVESRRVEEKAWGQGVPGSGVERLVRMPVAMPVAFWVAD</sequence>
<reference evidence="2" key="1">
    <citation type="journal article" date="2020" name="Stud. Mycol.">
        <title>101 Dothideomycetes genomes: a test case for predicting lifestyles and emergence of pathogens.</title>
        <authorList>
            <person name="Haridas S."/>
            <person name="Albert R."/>
            <person name="Binder M."/>
            <person name="Bloem J."/>
            <person name="Labutti K."/>
            <person name="Salamov A."/>
            <person name="Andreopoulos B."/>
            <person name="Baker S."/>
            <person name="Barry K."/>
            <person name="Bills G."/>
            <person name="Bluhm B."/>
            <person name="Cannon C."/>
            <person name="Castanera R."/>
            <person name="Culley D."/>
            <person name="Daum C."/>
            <person name="Ezra D."/>
            <person name="Gonzalez J."/>
            <person name="Henrissat B."/>
            <person name="Kuo A."/>
            <person name="Liang C."/>
            <person name="Lipzen A."/>
            <person name="Lutzoni F."/>
            <person name="Magnuson J."/>
            <person name="Mondo S."/>
            <person name="Nolan M."/>
            <person name="Ohm R."/>
            <person name="Pangilinan J."/>
            <person name="Park H.-J."/>
            <person name="Ramirez L."/>
            <person name="Alfaro M."/>
            <person name="Sun H."/>
            <person name="Tritt A."/>
            <person name="Yoshinaga Y."/>
            <person name="Zwiers L.-H."/>
            <person name="Turgeon B."/>
            <person name="Goodwin S."/>
            <person name="Spatafora J."/>
            <person name="Crous P."/>
            <person name="Grigoriev I."/>
        </authorList>
    </citation>
    <scope>NUCLEOTIDE SEQUENCE</scope>
    <source>
        <strain evidence="2">CBS 121167</strain>
    </source>
</reference>
<evidence type="ECO:0000313" key="3">
    <source>
        <dbReference type="Proteomes" id="UP000799438"/>
    </source>
</evidence>
<feature type="compositionally biased region" description="Basic and acidic residues" evidence="1">
    <location>
        <begin position="90"/>
        <end position="104"/>
    </location>
</feature>
<dbReference type="RefSeq" id="XP_033397210.1">
    <property type="nucleotide sequence ID" value="XM_033543233.1"/>
</dbReference>
<dbReference type="Proteomes" id="UP000799438">
    <property type="component" value="Unassembled WGS sequence"/>
</dbReference>
<organism evidence="2 3">
    <name type="scientific">Aplosporella prunicola CBS 121167</name>
    <dbReference type="NCBI Taxonomy" id="1176127"/>
    <lineage>
        <taxon>Eukaryota</taxon>
        <taxon>Fungi</taxon>
        <taxon>Dikarya</taxon>
        <taxon>Ascomycota</taxon>
        <taxon>Pezizomycotina</taxon>
        <taxon>Dothideomycetes</taxon>
        <taxon>Dothideomycetes incertae sedis</taxon>
        <taxon>Botryosphaeriales</taxon>
        <taxon>Aplosporellaceae</taxon>
        <taxon>Aplosporella</taxon>
    </lineage>
</organism>
<keyword evidence="3" id="KW-1185">Reference proteome</keyword>
<name>A0A6A6BF24_9PEZI</name>